<evidence type="ECO:0000313" key="2">
    <source>
        <dbReference type="Proteomes" id="UP000054783"/>
    </source>
</evidence>
<organism evidence="1 2">
    <name type="scientific">Trichinella patagoniensis</name>
    <dbReference type="NCBI Taxonomy" id="990121"/>
    <lineage>
        <taxon>Eukaryota</taxon>
        <taxon>Metazoa</taxon>
        <taxon>Ecdysozoa</taxon>
        <taxon>Nematoda</taxon>
        <taxon>Enoplea</taxon>
        <taxon>Dorylaimia</taxon>
        <taxon>Trichinellida</taxon>
        <taxon>Trichinellidae</taxon>
        <taxon>Trichinella</taxon>
    </lineage>
</organism>
<accession>A0A0V0ZU42</accession>
<name>A0A0V0ZU42_9BILA</name>
<keyword evidence="2" id="KW-1185">Reference proteome</keyword>
<comment type="caution">
    <text evidence="1">The sequence shown here is derived from an EMBL/GenBank/DDBJ whole genome shotgun (WGS) entry which is preliminary data.</text>
</comment>
<sequence length="80" mass="9003">MVDVNKIITSKTPCFDRIICIVFYELVHDLYTVGDASVTVLIGNSRATVTFQLDVSPLCYVCYEEELVGLINLQSELEKN</sequence>
<reference evidence="1 2" key="1">
    <citation type="submission" date="2015-01" db="EMBL/GenBank/DDBJ databases">
        <title>Evolution of Trichinella species and genotypes.</title>
        <authorList>
            <person name="Korhonen P.K."/>
            <person name="Edoardo P."/>
            <person name="Giuseppe L.R."/>
            <person name="Gasser R.B."/>
        </authorList>
    </citation>
    <scope>NUCLEOTIDE SEQUENCE [LARGE SCALE GENOMIC DNA]</scope>
    <source>
        <strain evidence="1">ISS2496</strain>
    </source>
</reference>
<evidence type="ECO:0000313" key="1">
    <source>
        <dbReference type="EMBL" id="KRY15999.1"/>
    </source>
</evidence>
<protein>
    <submittedName>
        <fullName evidence="1">Uncharacterized protein</fullName>
    </submittedName>
</protein>
<dbReference type="AlphaFoldDB" id="A0A0V0ZU42"/>
<dbReference type="Proteomes" id="UP000054783">
    <property type="component" value="Unassembled WGS sequence"/>
</dbReference>
<dbReference type="EMBL" id="JYDQ01000085">
    <property type="protein sequence ID" value="KRY15999.1"/>
    <property type="molecule type" value="Genomic_DNA"/>
</dbReference>
<gene>
    <name evidence="1" type="ORF">T12_4403</name>
</gene>
<proteinExistence type="predicted"/>